<evidence type="ECO:0008006" key="4">
    <source>
        <dbReference type="Google" id="ProtNLM"/>
    </source>
</evidence>
<feature type="region of interest" description="Disordered" evidence="1">
    <location>
        <begin position="112"/>
        <end position="185"/>
    </location>
</feature>
<name>A0A0R1U9L0_9LACO</name>
<feature type="region of interest" description="Disordered" evidence="1">
    <location>
        <begin position="257"/>
        <end position="288"/>
    </location>
</feature>
<feature type="compositionally biased region" description="Polar residues" evidence="1">
    <location>
        <begin position="112"/>
        <end position="143"/>
    </location>
</feature>
<dbReference type="PATRIC" id="fig|1423760.3.peg.945"/>
<dbReference type="Proteomes" id="UP000050816">
    <property type="component" value="Unassembled WGS sequence"/>
</dbReference>
<sequence length="288" mass="33326">MGNMSLLISEPPLMVLPELAKQIGLNEAIVLQQVHYWLSKSDKVQDGHKWVYNSYEDWHKQFPFWGIATVKRAFTSLEKQGYLISANYNKAGFDKTKWYRIDYEKLAETESVIQRSDQNDPTSGSNRSNGADQNDPTKGSNRSDGADQNDPTYTRDYPETTTENNQENTAEKNNDHRDKPDDLREGVLRESFERLWSLYPAKRGKKAAFAHYKAWRRKSKQNTEAILAEKLQAYKAYLAAPQNSWRRPQDGSTWFNGGFEDDWSLPQQQPPLGRNDYLNGLTGRRYDE</sequence>
<protein>
    <recommendedName>
        <fullName evidence="4">Replication protein</fullName>
    </recommendedName>
</protein>
<gene>
    <name evidence="2" type="ORF">FC43_GL000919</name>
</gene>
<feature type="compositionally biased region" description="Basic and acidic residues" evidence="1">
    <location>
        <begin position="169"/>
        <end position="185"/>
    </location>
</feature>
<comment type="caution">
    <text evidence="2">The sequence shown here is derived from an EMBL/GenBank/DDBJ whole genome shotgun (WGS) entry which is preliminary data.</text>
</comment>
<evidence type="ECO:0000313" key="3">
    <source>
        <dbReference type="Proteomes" id="UP000050816"/>
    </source>
</evidence>
<evidence type="ECO:0000256" key="1">
    <source>
        <dbReference type="SAM" id="MobiDB-lite"/>
    </source>
</evidence>
<feature type="compositionally biased region" description="Low complexity" evidence="1">
    <location>
        <begin position="159"/>
        <end position="168"/>
    </location>
</feature>
<accession>A0A0R1U9L0</accession>
<dbReference type="RefSeq" id="WP_056955578.1">
    <property type="nucleotide sequence ID" value="NZ_AZFK01000087.1"/>
</dbReference>
<proteinExistence type="predicted"/>
<organism evidence="2 3">
    <name type="scientific">Limosilactobacillus ingluviei DSM 15946</name>
    <dbReference type="NCBI Taxonomy" id="1423760"/>
    <lineage>
        <taxon>Bacteria</taxon>
        <taxon>Bacillati</taxon>
        <taxon>Bacillota</taxon>
        <taxon>Bacilli</taxon>
        <taxon>Lactobacillales</taxon>
        <taxon>Lactobacillaceae</taxon>
        <taxon>Limosilactobacillus</taxon>
    </lineage>
</organism>
<dbReference type="EMBL" id="AZFK01000087">
    <property type="protein sequence ID" value="KRL87816.1"/>
    <property type="molecule type" value="Genomic_DNA"/>
</dbReference>
<evidence type="ECO:0000313" key="2">
    <source>
        <dbReference type="EMBL" id="KRL87816.1"/>
    </source>
</evidence>
<dbReference type="AlphaFoldDB" id="A0A0R1U9L0"/>
<reference evidence="2 3" key="1">
    <citation type="journal article" date="2015" name="Genome Announc.">
        <title>Expanding the biotechnology potential of lactobacilli through comparative genomics of 213 strains and associated genera.</title>
        <authorList>
            <person name="Sun Z."/>
            <person name="Harris H.M."/>
            <person name="McCann A."/>
            <person name="Guo C."/>
            <person name="Argimon S."/>
            <person name="Zhang W."/>
            <person name="Yang X."/>
            <person name="Jeffery I.B."/>
            <person name="Cooney J.C."/>
            <person name="Kagawa T.F."/>
            <person name="Liu W."/>
            <person name="Song Y."/>
            <person name="Salvetti E."/>
            <person name="Wrobel A."/>
            <person name="Rasinkangas P."/>
            <person name="Parkhill J."/>
            <person name="Rea M.C."/>
            <person name="O'Sullivan O."/>
            <person name="Ritari J."/>
            <person name="Douillard F.P."/>
            <person name="Paul Ross R."/>
            <person name="Yang R."/>
            <person name="Briner A.E."/>
            <person name="Felis G.E."/>
            <person name="de Vos W.M."/>
            <person name="Barrangou R."/>
            <person name="Klaenhammer T.R."/>
            <person name="Caufield P.W."/>
            <person name="Cui Y."/>
            <person name="Zhang H."/>
            <person name="O'Toole P.W."/>
        </authorList>
    </citation>
    <scope>NUCLEOTIDE SEQUENCE [LARGE SCALE GENOMIC DNA]</scope>
    <source>
        <strain evidence="2 3">DSM 15946</strain>
    </source>
</reference>